<feature type="domain" description="DUF6534" evidence="2">
    <location>
        <begin position="170"/>
        <end position="255"/>
    </location>
</feature>
<accession>A0AAW0CTQ0</accession>
<keyword evidence="1" id="KW-0472">Membrane</keyword>
<evidence type="ECO:0000313" key="3">
    <source>
        <dbReference type="EMBL" id="KAK7042167.1"/>
    </source>
</evidence>
<evidence type="ECO:0000313" key="4">
    <source>
        <dbReference type="Proteomes" id="UP001362999"/>
    </source>
</evidence>
<evidence type="ECO:0000256" key="1">
    <source>
        <dbReference type="SAM" id="Phobius"/>
    </source>
</evidence>
<sequence length="315" mass="34617">MSPIPPGFSIVKLSGPVIITFLLESALFGVLTVQVWLYYQAFPNDRRFVKALVYFTYLLLLVDMLLSAIDAFKIYGSGFGDFSTLVSINFAWFTSPIMAAIASLIVQCFYAFRLHMFSKFRLIPVLIVICSVGVIISGFITGAFSLQAGDLTKVNTRKIKIAVAVYLVGSAVLDIIIATCTTYAFMVKDTGFRRTHALITKLIRLSIETGSLTALVALITVVLNLALPNEGYYIVPLHIMPMVYSNAMFAVLNARFNIVHGRQTYISSTDLISLPSNLHNTPSATHSGAVVSIDREMFSSAETAHPVEMVPINKH</sequence>
<feature type="transmembrane region" description="Helical" evidence="1">
    <location>
        <begin position="122"/>
        <end position="144"/>
    </location>
</feature>
<dbReference type="PANTHER" id="PTHR40465">
    <property type="entry name" value="CHROMOSOME 1, WHOLE GENOME SHOTGUN SEQUENCE"/>
    <property type="match status" value="1"/>
</dbReference>
<feature type="transmembrane region" description="Helical" evidence="1">
    <location>
        <begin position="233"/>
        <end position="252"/>
    </location>
</feature>
<feature type="transmembrane region" description="Helical" evidence="1">
    <location>
        <begin position="164"/>
        <end position="186"/>
    </location>
</feature>
<proteinExistence type="predicted"/>
<protein>
    <recommendedName>
        <fullName evidence="2">DUF6534 domain-containing protein</fullName>
    </recommendedName>
</protein>
<reference evidence="3 4" key="1">
    <citation type="journal article" date="2024" name="J Genomics">
        <title>Draft genome sequencing and assembly of Favolaschia claudopus CIRM-BRFM 2984 isolated from oak limbs.</title>
        <authorList>
            <person name="Navarro D."/>
            <person name="Drula E."/>
            <person name="Chaduli D."/>
            <person name="Cazenave R."/>
            <person name="Ahrendt S."/>
            <person name="Wang J."/>
            <person name="Lipzen A."/>
            <person name="Daum C."/>
            <person name="Barry K."/>
            <person name="Grigoriev I.V."/>
            <person name="Favel A."/>
            <person name="Rosso M.N."/>
            <person name="Martin F."/>
        </authorList>
    </citation>
    <scope>NUCLEOTIDE SEQUENCE [LARGE SCALE GENOMIC DNA]</scope>
    <source>
        <strain evidence="3 4">CIRM-BRFM 2984</strain>
    </source>
</reference>
<evidence type="ECO:0000259" key="2">
    <source>
        <dbReference type="Pfam" id="PF20152"/>
    </source>
</evidence>
<keyword evidence="1" id="KW-1133">Transmembrane helix</keyword>
<organism evidence="3 4">
    <name type="scientific">Favolaschia claudopus</name>
    <dbReference type="NCBI Taxonomy" id="2862362"/>
    <lineage>
        <taxon>Eukaryota</taxon>
        <taxon>Fungi</taxon>
        <taxon>Dikarya</taxon>
        <taxon>Basidiomycota</taxon>
        <taxon>Agaricomycotina</taxon>
        <taxon>Agaricomycetes</taxon>
        <taxon>Agaricomycetidae</taxon>
        <taxon>Agaricales</taxon>
        <taxon>Marasmiineae</taxon>
        <taxon>Mycenaceae</taxon>
        <taxon>Favolaschia</taxon>
    </lineage>
</organism>
<feature type="transmembrane region" description="Helical" evidence="1">
    <location>
        <begin position="89"/>
        <end position="110"/>
    </location>
</feature>
<comment type="caution">
    <text evidence="3">The sequence shown here is derived from an EMBL/GenBank/DDBJ whole genome shotgun (WGS) entry which is preliminary data.</text>
</comment>
<gene>
    <name evidence="3" type="ORF">R3P38DRAFT_2888893</name>
</gene>
<name>A0AAW0CTQ0_9AGAR</name>
<keyword evidence="4" id="KW-1185">Reference proteome</keyword>
<dbReference type="PANTHER" id="PTHR40465:SF1">
    <property type="entry name" value="DUF6534 DOMAIN-CONTAINING PROTEIN"/>
    <property type="match status" value="1"/>
</dbReference>
<dbReference type="InterPro" id="IPR045339">
    <property type="entry name" value="DUF6534"/>
</dbReference>
<dbReference type="Proteomes" id="UP001362999">
    <property type="component" value="Unassembled WGS sequence"/>
</dbReference>
<dbReference type="AlphaFoldDB" id="A0AAW0CTQ0"/>
<feature type="transmembrane region" description="Helical" evidence="1">
    <location>
        <begin position="207"/>
        <end position="227"/>
    </location>
</feature>
<feature type="transmembrane region" description="Helical" evidence="1">
    <location>
        <begin position="17"/>
        <end position="39"/>
    </location>
</feature>
<keyword evidence="1" id="KW-0812">Transmembrane</keyword>
<feature type="transmembrane region" description="Helical" evidence="1">
    <location>
        <begin position="51"/>
        <end position="69"/>
    </location>
</feature>
<dbReference type="Pfam" id="PF20152">
    <property type="entry name" value="DUF6534"/>
    <property type="match status" value="1"/>
</dbReference>
<dbReference type="EMBL" id="JAWWNJ010000013">
    <property type="protein sequence ID" value="KAK7042167.1"/>
    <property type="molecule type" value="Genomic_DNA"/>
</dbReference>